<dbReference type="CDD" id="cd00009">
    <property type="entry name" value="AAA"/>
    <property type="match status" value="1"/>
</dbReference>
<feature type="domain" description="AAA+ ATPase" evidence="1">
    <location>
        <begin position="1"/>
        <end position="135"/>
    </location>
</feature>
<name>A0A5K8A3M1_9BACT</name>
<evidence type="ECO:0000313" key="3">
    <source>
        <dbReference type="Proteomes" id="UP000422108"/>
    </source>
</evidence>
<evidence type="ECO:0000259" key="1">
    <source>
        <dbReference type="SMART" id="SM00382"/>
    </source>
</evidence>
<accession>A0A5K8A3M1</accession>
<sequence length="148" mass="16337">MPANVIFLGGVGLGKTHLASALGYEACLKGYTVLFATAIDVINTLSAAQAAGRMKQELKKYIRPSLLILDELGFLPIDKTGADLLFQVISQRYEQGPIVITSNRAFKDWPEIFNNDSTLTSAILDRLLHHADTILIQGKSYRMKEQID</sequence>
<organism evidence="2 3">
    <name type="scientific">Desulfosarcina ovata subsp. ovata</name>
    <dbReference type="NCBI Taxonomy" id="2752305"/>
    <lineage>
        <taxon>Bacteria</taxon>
        <taxon>Pseudomonadati</taxon>
        <taxon>Thermodesulfobacteriota</taxon>
        <taxon>Desulfobacteria</taxon>
        <taxon>Desulfobacterales</taxon>
        <taxon>Desulfosarcinaceae</taxon>
        <taxon>Desulfosarcina</taxon>
    </lineage>
</organism>
<gene>
    <name evidence="2" type="ORF">DSCOOX_03250</name>
</gene>
<reference evidence="2 3" key="1">
    <citation type="submission" date="2019-11" db="EMBL/GenBank/DDBJ databases">
        <title>Comparative genomics of hydrocarbon-degrading Desulfosarcina strains.</title>
        <authorList>
            <person name="Watanabe M."/>
            <person name="Kojima H."/>
            <person name="Fukui M."/>
        </authorList>
    </citation>
    <scope>NUCLEOTIDE SEQUENCE [LARGE SCALE GENOMIC DNA]</scope>
    <source>
        <strain evidence="3">oXyS1</strain>
    </source>
</reference>
<dbReference type="InterPro" id="IPR027417">
    <property type="entry name" value="P-loop_NTPase"/>
</dbReference>
<dbReference type="GO" id="GO:0006260">
    <property type="term" value="P:DNA replication"/>
    <property type="evidence" value="ECO:0007669"/>
    <property type="project" value="TreeGrafter"/>
</dbReference>
<dbReference type="RefSeq" id="WP_269434883.1">
    <property type="nucleotide sequence ID" value="NZ_AP021879.1"/>
</dbReference>
<dbReference type="SMART" id="SM00382">
    <property type="entry name" value="AAA"/>
    <property type="match status" value="1"/>
</dbReference>
<dbReference type="PANTHER" id="PTHR30050:SF4">
    <property type="entry name" value="ATP-BINDING PROTEIN RV3427C IN INSERTION SEQUENCE-RELATED"/>
    <property type="match status" value="1"/>
</dbReference>
<dbReference type="PANTHER" id="PTHR30050">
    <property type="entry name" value="CHROMOSOMAL REPLICATION INITIATOR PROTEIN DNAA"/>
    <property type="match status" value="1"/>
</dbReference>
<dbReference type="InterPro" id="IPR002611">
    <property type="entry name" value="IstB_ATP-bd"/>
</dbReference>
<proteinExistence type="predicted"/>
<dbReference type="InterPro" id="IPR003593">
    <property type="entry name" value="AAA+_ATPase"/>
</dbReference>
<dbReference type="AlphaFoldDB" id="A0A5K8A3M1"/>
<dbReference type="EMBL" id="AP021879">
    <property type="protein sequence ID" value="BBO87145.1"/>
    <property type="molecule type" value="Genomic_DNA"/>
</dbReference>
<evidence type="ECO:0000313" key="2">
    <source>
        <dbReference type="EMBL" id="BBO87145.1"/>
    </source>
</evidence>
<dbReference type="Proteomes" id="UP000422108">
    <property type="component" value="Chromosome"/>
</dbReference>
<protein>
    <recommendedName>
        <fullName evidence="1">AAA+ ATPase domain-containing protein</fullName>
    </recommendedName>
</protein>
<dbReference type="SUPFAM" id="SSF52540">
    <property type="entry name" value="P-loop containing nucleoside triphosphate hydrolases"/>
    <property type="match status" value="1"/>
</dbReference>
<dbReference type="Gene3D" id="3.40.50.300">
    <property type="entry name" value="P-loop containing nucleotide triphosphate hydrolases"/>
    <property type="match status" value="1"/>
</dbReference>
<keyword evidence="3" id="KW-1185">Reference proteome</keyword>
<dbReference type="Pfam" id="PF01695">
    <property type="entry name" value="IstB_IS21"/>
    <property type="match status" value="1"/>
</dbReference>
<dbReference type="GO" id="GO:0005524">
    <property type="term" value="F:ATP binding"/>
    <property type="evidence" value="ECO:0007669"/>
    <property type="project" value="InterPro"/>
</dbReference>